<evidence type="ECO:0000256" key="8">
    <source>
        <dbReference type="RuleBase" id="RU363041"/>
    </source>
</evidence>
<sequence>MNSTLNLLNQLPIPDNATALSLLLSSLVVLFAGFVRGLTGFGFSALCVSCLSVFLPPAQVVPALFVLEILASISLLKTCWPDVHWSWLRVLLVGNLVFIPLGVLTQQSLPADTLRLLIAGIIGVIALAQLQGLRPQGPPGKALQWGTSMVSGWLNGLAAIGGIAVAMVFNQTRLAPAVMRASLVVFFLFTDLFALLCLALMAHLALVPTSLHDISGPTAFWSAAWLPAMLLGIWLGHRQSARISADHFRRLVQVLLLVIAALMAARVIGTS</sequence>
<accession>A0A2T7UBW1</accession>
<keyword evidence="6 8" id="KW-1133">Transmembrane helix</keyword>
<dbReference type="PANTHER" id="PTHR30269:SF37">
    <property type="entry name" value="MEMBRANE TRANSPORTER PROTEIN"/>
    <property type="match status" value="1"/>
</dbReference>
<dbReference type="InterPro" id="IPR052017">
    <property type="entry name" value="TSUP"/>
</dbReference>
<dbReference type="GO" id="GO:0005886">
    <property type="term" value="C:plasma membrane"/>
    <property type="evidence" value="ECO:0007669"/>
    <property type="project" value="UniProtKB-SubCell"/>
</dbReference>
<dbReference type="AlphaFoldDB" id="A0A2T7UBW1"/>
<evidence type="ECO:0000256" key="1">
    <source>
        <dbReference type="ARBA" id="ARBA00004651"/>
    </source>
</evidence>
<feature type="transmembrane region" description="Helical" evidence="8">
    <location>
        <begin position="20"/>
        <end position="38"/>
    </location>
</feature>
<comment type="caution">
    <text evidence="9">The sequence shown here is derived from an EMBL/GenBank/DDBJ whole genome shotgun (WGS) entry which is preliminary data.</text>
</comment>
<keyword evidence="4 8" id="KW-1003">Cell membrane</keyword>
<evidence type="ECO:0000256" key="5">
    <source>
        <dbReference type="ARBA" id="ARBA00022692"/>
    </source>
</evidence>
<dbReference type="Proteomes" id="UP000037507">
    <property type="component" value="Unassembled WGS sequence"/>
</dbReference>
<keyword evidence="5 8" id="KW-0812">Transmembrane</keyword>
<proteinExistence type="inferred from homology"/>
<comment type="subcellular location">
    <subcellularLocation>
        <location evidence="1 8">Cell membrane</location>
        <topology evidence="1 8">Multi-pass membrane protein</topology>
    </subcellularLocation>
</comment>
<dbReference type="RefSeq" id="WP_053174192.1">
    <property type="nucleotide sequence ID" value="NZ_LFYT02000018.1"/>
</dbReference>
<dbReference type="PANTHER" id="PTHR30269">
    <property type="entry name" value="TRANSMEMBRANE PROTEIN YFCA"/>
    <property type="match status" value="1"/>
</dbReference>
<gene>
    <name evidence="9" type="ORF">H663_013660</name>
</gene>
<evidence type="ECO:0000256" key="4">
    <source>
        <dbReference type="ARBA" id="ARBA00022475"/>
    </source>
</evidence>
<evidence type="ECO:0000256" key="3">
    <source>
        <dbReference type="ARBA" id="ARBA00022448"/>
    </source>
</evidence>
<keyword evidence="3" id="KW-0813">Transport</keyword>
<evidence type="ECO:0000256" key="7">
    <source>
        <dbReference type="ARBA" id="ARBA00023136"/>
    </source>
</evidence>
<feature type="transmembrane region" description="Helical" evidence="8">
    <location>
        <begin position="153"/>
        <end position="169"/>
    </location>
</feature>
<evidence type="ECO:0000313" key="10">
    <source>
        <dbReference type="Proteomes" id="UP000037507"/>
    </source>
</evidence>
<feature type="transmembrane region" description="Helical" evidence="8">
    <location>
        <begin position="116"/>
        <end position="133"/>
    </location>
</feature>
<dbReference type="STRING" id="1293045.H663_14215"/>
<feature type="transmembrane region" description="Helical" evidence="8">
    <location>
        <begin position="87"/>
        <end position="104"/>
    </location>
</feature>
<dbReference type="Pfam" id="PF01925">
    <property type="entry name" value="TauE"/>
    <property type="match status" value="1"/>
</dbReference>
<reference evidence="9" key="1">
    <citation type="submission" date="2017-04" db="EMBL/GenBank/DDBJ databases">
        <title>Unexpected and diverse lifestyles within the genus Limnohabitans.</title>
        <authorList>
            <person name="Kasalicky V."/>
            <person name="Mehrshad M."/>
            <person name="Andrei S.-A."/>
            <person name="Salcher M."/>
            <person name="Kratochvilova H."/>
            <person name="Simek K."/>
            <person name="Ghai R."/>
        </authorList>
    </citation>
    <scope>NUCLEOTIDE SEQUENCE [LARGE SCALE GENOMIC DNA]</scope>
    <source>
        <strain evidence="9">II-D5</strain>
    </source>
</reference>
<evidence type="ECO:0000256" key="2">
    <source>
        <dbReference type="ARBA" id="ARBA00009142"/>
    </source>
</evidence>
<feature type="transmembrane region" description="Helical" evidence="8">
    <location>
        <begin position="45"/>
        <end position="67"/>
    </location>
</feature>
<dbReference type="EMBL" id="LFYT02000018">
    <property type="protein sequence ID" value="PVE42200.1"/>
    <property type="molecule type" value="Genomic_DNA"/>
</dbReference>
<feature type="transmembrane region" description="Helical" evidence="8">
    <location>
        <begin position="181"/>
        <end position="206"/>
    </location>
</feature>
<keyword evidence="7 8" id="KW-0472">Membrane</keyword>
<keyword evidence="10" id="KW-1185">Reference proteome</keyword>
<name>A0A2T7UBW1_9BURK</name>
<comment type="similarity">
    <text evidence="2 8">Belongs to the 4-toluene sulfonate uptake permease (TSUP) (TC 2.A.102) family.</text>
</comment>
<protein>
    <recommendedName>
        <fullName evidence="8">Probable membrane transporter protein</fullName>
    </recommendedName>
</protein>
<feature type="transmembrane region" description="Helical" evidence="8">
    <location>
        <begin position="248"/>
        <end position="268"/>
    </location>
</feature>
<evidence type="ECO:0000256" key="6">
    <source>
        <dbReference type="ARBA" id="ARBA00022989"/>
    </source>
</evidence>
<dbReference type="OrthoDB" id="8633861at2"/>
<evidence type="ECO:0000313" key="9">
    <source>
        <dbReference type="EMBL" id="PVE42200.1"/>
    </source>
</evidence>
<dbReference type="InterPro" id="IPR002781">
    <property type="entry name" value="TM_pro_TauE-like"/>
</dbReference>
<feature type="transmembrane region" description="Helical" evidence="8">
    <location>
        <begin position="218"/>
        <end position="236"/>
    </location>
</feature>
<organism evidence="9 10">
    <name type="scientific">Limnohabitans planktonicus II-D5</name>
    <dbReference type="NCBI Taxonomy" id="1293045"/>
    <lineage>
        <taxon>Bacteria</taxon>
        <taxon>Pseudomonadati</taxon>
        <taxon>Pseudomonadota</taxon>
        <taxon>Betaproteobacteria</taxon>
        <taxon>Burkholderiales</taxon>
        <taxon>Comamonadaceae</taxon>
        <taxon>Limnohabitans</taxon>
    </lineage>
</organism>